<evidence type="ECO:0000313" key="4">
    <source>
        <dbReference type="Proteomes" id="UP000753196"/>
    </source>
</evidence>
<dbReference type="EMBL" id="JACQCR010000005">
    <property type="protein sequence ID" value="MBI3630769.1"/>
    <property type="molecule type" value="Genomic_DNA"/>
</dbReference>
<dbReference type="Proteomes" id="UP000753196">
    <property type="component" value="Unassembled WGS sequence"/>
</dbReference>
<dbReference type="AlphaFoldDB" id="A0A932QXQ8"/>
<comment type="caution">
    <text evidence="3">The sequence shown here is derived from an EMBL/GenBank/DDBJ whole genome shotgun (WGS) entry which is preliminary data.</text>
</comment>
<accession>A0A932QXQ8</accession>
<dbReference type="InterPro" id="IPR036365">
    <property type="entry name" value="PGBD-like_sf"/>
</dbReference>
<evidence type="ECO:0000256" key="1">
    <source>
        <dbReference type="SAM" id="SignalP"/>
    </source>
</evidence>
<organism evidence="3 4">
    <name type="scientific">Candidatus Sungiibacteriota bacterium</name>
    <dbReference type="NCBI Taxonomy" id="2750080"/>
    <lineage>
        <taxon>Bacteria</taxon>
        <taxon>Candidatus Sungiibacteriota</taxon>
    </lineage>
</organism>
<dbReference type="InterPro" id="IPR036366">
    <property type="entry name" value="PGBDSf"/>
</dbReference>
<feature type="domain" description="Peptidoglycan binding-like" evidence="2">
    <location>
        <begin position="64"/>
        <end position="121"/>
    </location>
</feature>
<sequence>MNKANFAVGFAAASLLVPYLALAQEAGTVGNTAVGTAPSESVIVPPQPVTTVCPYDKMLKLGSSGDDVRALQSLLAQDPTIYPEGLKTGFLGSRTSEAVKRLQGKVGLSPSGIVDDDTRKFIWPCVTLRVDSPNGGEVWNVGEVHAITWESQTPYMIMNSTGATAGNKVQAVLPQKGMPAPAGAVMPYFANLSIDLVRSDLEMQGAAGAGIYHIGGASLYGDQSFKWTIPQSIPESKSYRVRISVWKNVPQPFDCRGEMCATGSQIYPVPWQGYLWDESDADFAIMGGRPVPVPLPIPTPDRGVLRKLRDQTADIIDRLQQMLNLLDQLLAGKTQ</sequence>
<keyword evidence="1" id="KW-0732">Signal</keyword>
<reference evidence="3" key="1">
    <citation type="submission" date="2020-07" db="EMBL/GenBank/DDBJ databases">
        <title>Huge and variable diversity of episymbiotic CPR bacteria and DPANN archaea in groundwater ecosystems.</title>
        <authorList>
            <person name="He C.Y."/>
            <person name="Keren R."/>
            <person name="Whittaker M."/>
            <person name="Farag I.F."/>
            <person name="Doudna J."/>
            <person name="Cate J.H.D."/>
            <person name="Banfield J.F."/>
        </authorList>
    </citation>
    <scope>NUCLEOTIDE SEQUENCE</scope>
    <source>
        <strain evidence="3">NC_groundwater_973_Pr1_S-0.2um_54_13</strain>
    </source>
</reference>
<dbReference type="InterPro" id="IPR002477">
    <property type="entry name" value="Peptidoglycan-bd-like"/>
</dbReference>
<protein>
    <submittedName>
        <fullName evidence="3">Peptidoglycan-binding protein</fullName>
    </submittedName>
</protein>
<evidence type="ECO:0000259" key="2">
    <source>
        <dbReference type="Pfam" id="PF01471"/>
    </source>
</evidence>
<evidence type="ECO:0000313" key="3">
    <source>
        <dbReference type="EMBL" id="MBI3630769.1"/>
    </source>
</evidence>
<gene>
    <name evidence="3" type="ORF">HY221_00305</name>
</gene>
<name>A0A932QXQ8_9BACT</name>
<dbReference type="SUPFAM" id="SSF47090">
    <property type="entry name" value="PGBD-like"/>
    <property type="match status" value="1"/>
</dbReference>
<dbReference type="Pfam" id="PF01471">
    <property type="entry name" value="PG_binding_1"/>
    <property type="match status" value="1"/>
</dbReference>
<proteinExistence type="predicted"/>
<feature type="chain" id="PRO_5036928301" evidence="1">
    <location>
        <begin position="24"/>
        <end position="335"/>
    </location>
</feature>
<dbReference type="Gene3D" id="1.10.101.10">
    <property type="entry name" value="PGBD-like superfamily/PGBD"/>
    <property type="match status" value="1"/>
</dbReference>
<feature type="signal peptide" evidence="1">
    <location>
        <begin position="1"/>
        <end position="23"/>
    </location>
</feature>